<name>A0A849BUE2_9NOCA</name>
<dbReference type="GO" id="GO:0046872">
    <property type="term" value="F:metal ion binding"/>
    <property type="evidence" value="ECO:0007669"/>
    <property type="project" value="UniProtKB-KW"/>
</dbReference>
<evidence type="ECO:0000256" key="1">
    <source>
        <dbReference type="ARBA" id="ARBA00010211"/>
    </source>
</evidence>
<dbReference type="GO" id="GO:0016853">
    <property type="term" value="F:isomerase activity"/>
    <property type="evidence" value="ECO:0007669"/>
    <property type="project" value="UniProtKB-ARBA"/>
</dbReference>
<dbReference type="Proteomes" id="UP000586827">
    <property type="component" value="Unassembled WGS sequence"/>
</dbReference>
<dbReference type="EMBL" id="JABELX010000001">
    <property type="protein sequence ID" value="NNH68648.1"/>
    <property type="molecule type" value="Genomic_DNA"/>
</dbReference>
<dbReference type="InterPro" id="IPR051121">
    <property type="entry name" value="FAH"/>
</dbReference>
<evidence type="ECO:0000259" key="3">
    <source>
        <dbReference type="Pfam" id="PF01557"/>
    </source>
</evidence>
<dbReference type="GO" id="GO:0019752">
    <property type="term" value="P:carboxylic acid metabolic process"/>
    <property type="evidence" value="ECO:0007669"/>
    <property type="project" value="UniProtKB-ARBA"/>
</dbReference>
<keyword evidence="4" id="KW-0378">Hydrolase</keyword>
<evidence type="ECO:0000256" key="2">
    <source>
        <dbReference type="ARBA" id="ARBA00022723"/>
    </source>
</evidence>
<comment type="caution">
    <text evidence="4">The sequence shown here is derived from an EMBL/GenBank/DDBJ whole genome shotgun (WGS) entry which is preliminary data.</text>
</comment>
<proteinExistence type="inferred from homology"/>
<dbReference type="SUPFAM" id="SSF56529">
    <property type="entry name" value="FAH"/>
    <property type="match status" value="1"/>
</dbReference>
<comment type="similarity">
    <text evidence="1">Belongs to the FAH family.</text>
</comment>
<dbReference type="InterPro" id="IPR011234">
    <property type="entry name" value="Fumarylacetoacetase-like_C"/>
</dbReference>
<organism evidence="4 5">
    <name type="scientific">Nocardia uniformis</name>
    <dbReference type="NCBI Taxonomy" id="53432"/>
    <lineage>
        <taxon>Bacteria</taxon>
        <taxon>Bacillati</taxon>
        <taxon>Actinomycetota</taxon>
        <taxon>Actinomycetes</taxon>
        <taxon>Mycobacteriales</taxon>
        <taxon>Nocardiaceae</taxon>
        <taxon>Nocardia</taxon>
    </lineage>
</organism>
<dbReference type="Gene3D" id="3.90.850.10">
    <property type="entry name" value="Fumarylacetoacetase-like, C-terminal domain"/>
    <property type="match status" value="1"/>
</dbReference>
<reference evidence="4 5" key="1">
    <citation type="submission" date="2020-05" db="EMBL/GenBank/DDBJ databases">
        <title>MicrobeNet Type strains.</title>
        <authorList>
            <person name="Nicholson A.C."/>
        </authorList>
    </citation>
    <scope>NUCLEOTIDE SEQUENCE [LARGE SCALE GENOMIC DNA]</scope>
    <source>
        <strain evidence="4 5">JCM 3224</strain>
    </source>
</reference>
<dbReference type="InterPro" id="IPR036663">
    <property type="entry name" value="Fumarylacetoacetase_C_sf"/>
</dbReference>
<protein>
    <submittedName>
        <fullName evidence="4">Fumarylacetoacetate hydrolase family protein</fullName>
    </submittedName>
</protein>
<dbReference type="PANTHER" id="PTHR42796:SF4">
    <property type="entry name" value="FUMARYLACETOACETATE HYDROLASE DOMAIN-CONTAINING PROTEIN 2A"/>
    <property type="match status" value="1"/>
</dbReference>
<accession>A0A849BUE2</accession>
<gene>
    <name evidence="4" type="ORF">HLB23_01920</name>
</gene>
<keyword evidence="5" id="KW-1185">Reference proteome</keyword>
<keyword evidence="2" id="KW-0479">Metal-binding</keyword>
<sequence>MRLQTIRHADNRTQAVLATDSRWLPLPATDVGELIRHTEWRGTVTDIRRTASADDYLEQGTLPLASVVTSPRKIVCCGHNYRAHIREMGRPEPEYPTLFAKFADTLAGPHDDIELPDIARQVDWEAELALVIGTTCRAVTSAQARDHIAGYTAANDISVRDWQRRTPQWLQGKAFDATTPLGPAMVTADEIDPADGLPITCTVNGEQVQIGFTDDLVFDPAHLVSYISQFTTLAPGDVILTGTPGGVGAAAVPPRYLSEGDTITVDIERIGRLRNSIRFLPHDAYITRDKELAAYVEH</sequence>
<evidence type="ECO:0000313" key="5">
    <source>
        <dbReference type="Proteomes" id="UP000586827"/>
    </source>
</evidence>
<dbReference type="PANTHER" id="PTHR42796">
    <property type="entry name" value="FUMARYLACETOACETATE HYDROLASE DOMAIN-CONTAINING PROTEIN 2A-RELATED"/>
    <property type="match status" value="1"/>
</dbReference>
<dbReference type="RefSeq" id="WP_067520264.1">
    <property type="nucleotide sequence ID" value="NZ_JABELX010000001.1"/>
</dbReference>
<evidence type="ECO:0000313" key="4">
    <source>
        <dbReference type="EMBL" id="NNH68648.1"/>
    </source>
</evidence>
<dbReference type="FunFam" id="3.90.850.10:FF:000002">
    <property type="entry name" value="2-hydroxyhepta-2,4-diene-1,7-dioate isomerase"/>
    <property type="match status" value="1"/>
</dbReference>
<dbReference type="Pfam" id="PF01557">
    <property type="entry name" value="FAA_hydrolase"/>
    <property type="match status" value="1"/>
</dbReference>
<feature type="domain" description="Fumarylacetoacetase-like C-terminal" evidence="3">
    <location>
        <begin position="73"/>
        <end position="277"/>
    </location>
</feature>
<dbReference type="AlphaFoldDB" id="A0A849BUE2"/>
<dbReference type="GO" id="GO:0016787">
    <property type="term" value="F:hydrolase activity"/>
    <property type="evidence" value="ECO:0007669"/>
    <property type="project" value="UniProtKB-KW"/>
</dbReference>